<evidence type="ECO:0000256" key="6">
    <source>
        <dbReference type="ARBA" id="ARBA00022989"/>
    </source>
</evidence>
<keyword evidence="9 13" id="KW-0066">ATP synthesis</keyword>
<keyword evidence="3 13" id="KW-0138">CF(0)</keyword>
<dbReference type="RefSeq" id="WP_047003178.1">
    <property type="nucleotide sequence ID" value="NZ_LBHB01000001.1"/>
</dbReference>
<evidence type="ECO:0000256" key="7">
    <source>
        <dbReference type="ARBA" id="ARBA00023065"/>
    </source>
</evidence>
<reference evidence="15 16" key="1">
    <citation type="submission" date="2015-04" db="EMBL/GenBank/DDBJ databases">
        <title>The draft genome sequence of Erythrobacter luteus KA37.</title>
        <authorList>
            <person name="Zhuang L."/>
            <person name="Liu Y."/>
            <person name="Shao Z."/>
        </authorList>
    </citation>
    <scope>NUCLEOTIDE SEQUENCE [LARGE SCALE GENOMIC DNA]</scope>
    <source>
        <strain evidence="15 16">KA37</strain>
    </source>
</reference>
<dbReference type="GO" id="GO:0005886">
    <property type="term" value="C:plasma membrane"/>
    <property type="evidence" value="ECO:0007669"/>
    <property type="project" value="UniProtKB-SubCell"/>
</dbReference>
<evidence type="ECO:0000256" key="14">
    <source>
        <dbReference type="RuleBase" id="RU003848"/>
    </source>
</evidence>
<evidence type="ECO:0000256" key="9">
    <source>
        <dbReference type="ARBA" id="ARBA00023310"/>
    </source>
</evidence>
<keyword evidence="4 13" id="KW-0812">Transmembrane</keyword>
<evidence type="ECO:0000256" key="3">
    <source>
        <dbReference type="ARBA" id="ARBA00022547"/>
    </source>
</evidence>
<comment type="function">
    <text evidence="10 13">F(1)F(0) ATP synthase produces ATP from ADP in the presence of a proton or sodium gradient. F-type ATPases consist of two structural domains, F(1) containing the extramembraneous catalytic core and F(0) containing the membrane proton channel, linked together by a central stalk and a peripheral stalk. During catalysis, ATP synthesis in the catalytic domain of F(1) is coupled via a rotary mechanism of the central stalk subunits to proton translocation.</text>
</comment>
<evidence type="ECO:0000256" key="11">
    <source>
        <dbReference type="ARBA" id="ARBA00025614"/>
    </source>
</evidence>
<evidence type="ECO:0000313" key="15">
    <source>
        <dbReference type="EMBL" id="KLE35773.1"/>
    </source>
</evidence>
<dbReference type="GO" id="GO:0046961">
    <property type="term" value="F:proton-transporting ATPase activity, rotational mechanism"/>
    <property type="evidence" value="ECO:0007669"/>
    <property type="project" value="TreeGrafter"/>
</dbReference>
<dbReference type="PANTHER" id="PTHR33445:SF1">
    <property type="entry name" value="ATP SYNTHASE SUBUNIT B"/>
    <property type="match status" value="1"/>
</dbReference>
<feature type="transmembrane region" description="Helical" evidence="13">
    <location>
        <begin position="15"/>
        <end position="34"/>
    </location>
</feature>
<proteinExistence type="inferred from homology"/>
<comment type="subcellular location">
    <subcellularLocation>
        <location evidence="13">Cell membrane</location>
        <topology evidence="13">Single-pass membrane protein</topology>
    </subcellularLocation>
    <subcellularLocation>
        <location evidence="12">Endomembrane system</location>
        <topology evidence="12">Single-pass membrane protein</topology>
    </subcellularLocation>
</comment>
<accession>A0A0G9N2L3</accession>
<dbReference type="PANTHER" id="PTHR33445">
    <property type="entry name" value="ATP SYNTHASE SUBUNIT B', CHLOROPLASTIC"/>
    <property type="match status" value="1"/>
</dbReference>
<gene>
    <name evidence="13" type="primary">atpF</name>
    <name evidence="15" type="ORF">AAW00_05165</name>
</gene>
<dbReference type="AlphaFoldDB" id="A0A0G9N2L3"/>
<comment type="subunit">
    <text evidence="13">F-type ATPases have 2 components, F(1) - the catalytic core - and F(0) - the membrane proton channel. F(1) has five subunits: alpha(3), beta(3), gamma(1), delta(1), epsilon(1). F(0) has three main subunits: a(1), b(2) and c(10-14). The alpha and beta chains form an alternating ring which encloses part of the gamma chain. F(1) is attached to F(0) by a central stalk formed by the gamma and epsilon chains, while a peripheral stalk is formed by the delta and b chains.</text>
</comment>
<dbReference type="OrthoDB" id="9805716at2"/>
<dbReference type="PATRIC" id="fig|1581420.6.peg.1040"/>
<dbReference type="InterPro" id="IPR002146">
    <property type="entry name" value="ATP_synth_b/b'su_bac/chlpt"/>
</dbReference>
<keyword evidence="13" id="KW-1003">Cell membrane</keyword>
<evidence type="ECO:0000256" key="5">
    <source>
        <dbReference type="ARBA" id="ARBA00022781"/>
    </source>
</evidence>
<evidence type="ECO:0000256" key="13">
    <source>
        <dbReference type="HAMAP-Rule" id="MF_01398"/>
    </source>
</evidence>
<keyword evidence="2 13" id="KW-0813">Transport</keyword>
<dbReference type="GO" id="GO:0045259">
    <property type="term" value="C:proton-transporting ATP synthase complex"/>
    <property type="evidence" value="ECO:0007669"/>
    <property type="project" value="UniProtKB-KW"/>
</dbReference>
<dbReference type="STRING" id="1581420.AAW00_05165"/>
<keyword evidence="16" id="KW-1185">Reference proteome</keyword>
<evidence type="ECO:0000256" key="1">
    <source>
        <dbReference type="ARBA" id="ARBA00005513"/>
    </source>
</evidence>
<keyword evidence="7 13" id="KW-0406">Ion transport</keyword>
<evidence type="ECO:0000256" key="10">
    <source>
        <dbReference type="ARBA" id="ARBA00025198"/>
    </source>
</evidence>
<protein>
    <recommendedName>
        <fullName evidence="13">ATP synthase subunit b</fullName>
    </recommendedName>
    <alternativeName>
        <fullName evidence="13">ATP synthase F(0) sector subunit b</fullName>
    </alternativeName>
    <alternativeName>
        <fullName evidence="13">ATPase subunit I</fullName>
    </alternativeName>
    <alternativeName>
        <fullName evidence="13">F-type ATPase subunit b</fullName>
        <shortName evidence="13">F-ATPase subunit b</shortName>
    </alternativeName>
</protein>
<keyword evidence="5 13" id="KW-0375">Hydrogen ion transport</keyword>
<organism evidence="15 16">
    <name type="scientific">Aurantiacibacter luteus</name>
    <dbReference type="NCBI Taxonomy" id="1581420"/>
    <lineage>
        <taxon>Bacteria</taxon>
        <taxon>Pseudomonadati</taxon>
        <taxon>Pseudomonadota</taxon>
        <taxon>Alphaproteobacteria</taxon>
        <taxon>Sphingomonadales</taxon>
        <taxon>Erythrobacteraceae</taxon>
        <taxon>Aurantiacibacter</taxon>
    </lineage>
</organism>
<keyword evidence="8 13" id="KW-0472">Membrane</keyword>
<name>A0A0G9N2L3_9SPHN</name>
<keyword evidence="6 13" id="KW-1133">Transmembrane helix</keyword>
<evidence type="ECO:0000256" key="4">
    <source>
        <dbReference type="ARBA" id="ARBA00022692"/>
    </source>
</evidence>
<dbReference type="EMBL" id="LBHB01000001">
    <property type="protein sequence ID" value="KLE35773.1"/>
    <property type="molecule type" value="Genomic_DNA"/>
</dbReference>
<dbReference type="Proteomes" id="UP000053464">
    <property type="component" value="Unassembled WGS sequence"/>
</dbReference>
<evidence type="ECO:0000256" key="2">
    <source>
        <dbReference type="ARBA" id="ARBA00022448"/>
    </source>
</evidence>
<comment type="caution">
    <text evidence="15">The sequence shown here is derived from an EMBL/GenBank/DDBJ whole genome shotgun (WGS) entry which is preliminary data.</text>
</comment>
<dbReference type="GO" id="GO:0046933">
    <property type="term" value="F:proton-transporting ATP synthase activity, rotational mechanism"/>
    <property type="evidence" value="ECO:0007669"/>
    <property type="project" value="UniProtKB-UniRule"/>
</dbReference>
<comment type="function">
    <text evidence="11">Component of the F(0) channel, it forms part of the peripheral stalk, linking F(1) to F(0). The b'-subunit is a diverged and duplicated form of b found in plants and photosynthetic bacteria.</text>
</comment>
<evidence type="ECO:0000256" key="8">
    <source>
        <dbReference type="ARBA" id="ARBA00023136"/>
    </source>
</evidence>
<dbReference type="GO" id="GO:0012505">
    <property type="term" value="C:endomembrane system"/>
    <property type="evidence" value="ECO:0007669"/>
    <property type="project" value="UniProtKB-SubCell"/>
</dbReference>
<evidence type="ECO:0000256" key="12">
    <source>
        <dbReference type="ARBA" id="ARBA00037847"/>
    </source>
</evidence>
<dbReference type="Pfam" id="PF00430">
    <property type="entry name" value="ATP-synt_B"/>
    <property type="match status" value="1"/>
</dbReference>
<evidence type="ECO:0000313" key="16">
    <source>
        <dbReference type="Proteomes" id="UP000053464"/>
    </source>
</evidence>
<sequence length="165" mass="17615">MPQIDQMFEIWSSQLFWLAVIFGLVFFVVGKGMVPKVTSTVDARDTQIASDLAAAKAARDAADEQEEAWRTRENANRESAQAIVGEAKARAQAATEARLAEAQGGIDARLAEAEARIAASRDAAAAEIETVAVDAAQDIVRQFAHVSVDEAAARAAVQEAMTRGQ</sequence>
<dbReference type="HAMAP" id="MF_01398">
    <property type="entry name" value="ATP_synth_b_bprime"/>
    <property type="match status" value="1"/>
</dbReference>
<comment type="similarity">
    <text evidence="1 13 14">Belongs to the ATPase B chain family.</text>
</comment>
<dbReference type="InterPro" id="IPR050059">
    <property type="entry name" value="ATP_synthase_B_chain"/>
</dbReference>